<dbReference type="Proteomes" id="UP000291822">
    <property type="component" value="Unassembled WGS sequence"/>
</dbReference>
<keyword evidence="3" id="KW-0328">Glycosyltransferase</keyword>
<dbReference type="InterPro" id="IPR009993">
    <property type="entry name" value="WecF"/>
</dbReference>
<evidence type="ECO:0000256" key="3">
    <source>
        <dbReference type="ARBA" id="ARBA00022676"/>
    </source>
</evidence>
<evidence type="ECO:0000256" key="2">
    <source>
        <dbReference type="ARBA" id="ARBA00022519"/>
    </source>
</evidence>
<dbReference type="GO" id="GO:0009246">
    <property type="term" value="P:enterobacterial common antigen biosynthetic process"/>
    <property type="evidence" value="ECO:0007669"/>
    <property type="project" value="InterPro"/>
</dbReference>
<sequence length="402" mass="44697">MATLAHLFIDEKFIDSAHDSFEAVAPGDSRYFLLDPPTTLKYIRGFEPERVSISTMLGSNFLSSLATFDVVFIHALTDHARAVVAKAPESVNFCWIGWGFDYYELISKRGDRILPLTAAAVANATQSPESTNLDRVHFNARIKRAFARLSSLKSRLKLDKVLSQVGPGRSVEVSMLNKIHHFAPVLPEEGTSILHRGDLHFSLRDWNYGVHETIASFPTRQTNQGTNAIIVGNSATPESNHFDAFAHLSDLQFDGVVVCPLSYGSAQYANLVVQEGERRFAGRFKPLLSFMDISTYQSVMSNARFLYMNQRRQQGLGNILMALYAGTTVVLREENPLFCSLGNLDLPVVSVTDFDPASPPPQCDLNSVRKIVSDHFGRQNQLRRTRALIDACITSRPTLSQA</sequence>
<keyword evidence="1" id="KW-1003">Cell membrane</keyword>
<accession>A0A4V2NM81</accession>
<evidence type="ECO:0000256" key="1">
    <source>
        <dbReference type="ARBA" id="ARBA00022475"/>
    </source>
</evidence>
<dbReference type="EMBL" id="SJTG01000001">
    <property type="protein sequence ID" value="TCI12277.1"/>
    <property type="molecule type" value="Genomic_DNA"/>
</dbReference>
<proteinExistence type="predicted"/>
<evidence type="ECO:0008006" key="8">
    <source>
        <dbReference type="Google" id="ProtNLM"/>
    </source>
</evidence>
<dbReference type="Pfam" id="PF07429">
    <property type="entry name" value="Glyco_transf_56"/>
    <property type="match status" value="1"/>
</dbReference>
<dbReference type="GO" id="GO:0008417">
    <property type="term" value="F:fucosyltransferase activity"/>
    <property type="evidence" value="ECO:0007669"/>
    <property type="project" value="InterPro"/>
</dbReference>
<evidence type="ECO:0000313" key="6">
    <source>
        <dbReference type="EMBL" id="TCI12277.1"/>
    </source>
</evidence>
<organism evidence="6 7">
    <name type="scientific">Dyella soli</name>
    <dbReference type="NCBI Taxonomy" id="522319"/>
    <lineage>
        <taxon>Bacteria</taxon>
        <taxon>Pseudomonadati</taxon>
        <taxon>Pseudomonadota</taxon>
        <taxon>Gammaproteobacteria</taxon>
        <taxon>Lysobacterales</taxon>
        <taxon>Rhodanobacteraceae</taxon>
        <taxon>Dyella</taxon>
    </lineage>
</organism>
<name>A0A4V2NM81_9GAMM</name>
<evidence type="ECO:0000313" key="7">
    <source>
        <dbReference type="Proteomes" id="UP000291822"/>
    </source>
</evidence>
<keyword evidence="7" id="KW-1185">Reference proteome</keyword>
<dbReference type="AlphaFoldDB" id="A0A4V2NM81"/>
<protein>
    <recommendedName>
        <fullName evidence="8">4-alpha-L-fucosyltransferase</fullName>
    </recommendedName>
</protein>
<keyword evidence="2" id="KW-0997">Cell inner membrane</keyword>
<dbReference type="RefSeq" id="WP_131150940.1">
    <property type="nucleotide sequence ID" value="NZ_SJTG01000001.1"/>
</dbReference>
<comment type="caution">
    <text evidence="6">The sequence shown here is derived from an EMBL/GenBank/DDBJ whole genome shotgun (WGS) entry which is preliminary data.</text>
</comment>
<reference evidence="6 7" key="1">
    <citation type="submission" date="2019-02" db="EMBL/GenBank/DDBJ databases">
        <title>Dyella amyloliquefaciens sp. nov., isolated from forest soil.</title>
        <authorList>
            <person name="Gao Z.-H."/>
            <person name="Qiu L.-H."/>
        </authorList>
    </citation>
    <scope>NUCLEOTIDE SEQUENCE [LARGE SCALE GENOMIC DNA]</scope>
    <source>
        <strain evidence="6 7">KACC 12747</strain>
    </source>
</reference>
<evidence type="ECO:0000256" key="4">
    <source>
        <dbReference type="ARBA" id="ARBA00022679"/>
    </source>
</evidence>
<gene>
    <name evidence="6" type="ORF">EZM97_02660</name>
</gene>
<evidence type="ECO:0000256" key="5">
    <source>
        <dbReference type="ARBA" id="ARBA00023136"/>
    </source>
</evidence>
<keyword evidence="5" id="KW-0472">Membrane</keyword>
<keyword evidence="4" id="KW-0808">Transferase</keyword>